<dbReference type="GO" id="GO:0005829">
    <property type="term" value="C:cytosol"/>
    <property type="evidence" value="ECO:0007669"/>
    <property type="project" value="TreeGrafter"/>
</dbReference>
<dbReference type="OrthoDB" id="10532141at2759"/>
<dbReference type="Pfam" id="PF02033">
    <property type="entry name" value="RBFA"/>
    <property type="match status" value="1"/>
</dbReference>
<dbReference type="PROSITE" id="PS01319">
    <property type="entry name" value="RBFA"/>
    <property type="match status" value="1"/>
</dbReference>
<dbReference type="PANTHER" id="PTHR33515">
    <property type="entry name" value="RIBOSOME-BINDING FACTOR A, CHLOROPLASTIC-RELATED"/>
    <property type="match status" value="1"/>
</dbReference>
<evidence type="ECO:0000313" key="1">
    <source>
        <dbReference type="EMBL" id="KAG8459721.1"/>
    </source>
</evidence>
<evidence type="ECO:0008006" key="3">
    <source>
        <dbReference type="Google" id="ProtNLM"/>
    </source>
</evidence>
<dbReference type="InterPro" id="IPR023799">
    <property type="entry name" value="RbfA_dom_sf"/>
</dbReference>
<dbReference type="InterPro" id="IPR000238">
    <property type="entry name" value="RbfA"/>
</dbReference>
<sequence>MLLLARARTVRAVVLGARPLASSADAKYRSAEQRARRQLRVASKLQRALADLIADGARVRTARTAADVIVTGVTISSDLKAATAYWLPDPRSSAPVSTLAALLARQAPALSRRLADRSELRSVPRLSFQHDDSLVGTQRVTHLIELLALERAQREGAALATGAGELADGAVGGHIAKDGGRTPR</sequence>
<reference evidence="1" key="1">
    <citation type="submission" date="2021-05" db="EMBL/GenBank/DDBJ databases">
        <title>The genome of the haptophyte Pavlova lutheri (Diacronema luteri, Pavlovales) - a model for lipid biosynthesis in eukaryotic algae.</title>
        <authorList>
            <person name="Hulatt C.J."/>
            <person name="Posewitz M.C."/>
        </authorList>
    </citation>
    <scope>NUCLEOTIDE SEQUENCE</scope>
    <source>
        <strain evidence="1">NIVA-4/92</strain>
    </source>
</reference>
<dbReference type="GO" id="GO:0043024">
    <property type="term" value="F:ribosomal small subunit binding"/>
    <property type="evidence" value="ECO:0007669"/>
    <property type="project" value="TreeGrafter"/>
</dbReference>
<dbReference type="EMBL" id="JAGTXO010000038">
    <property type="protein sequence ID" value="KAG8459721.1"/>
    <property type="molecule type" value="Genomic_DNA"/>
</dbReference>
<gene>
    <name evidence="1" type="ORF">KFE25_003173</name>
</gene>
<dbReference type="SUPFAM" id="SSF89919">
    <property type="entry name" value="Ribosome-binding factor A, RbfA"/>
    <property type="match status" value="1"/>
</dbReference>
<dbReference type="Proteomes" id="UP000751190">
    <property type="component" value="Unassembled WGS sequence"/>
</dbReference>
<accession>A0A8J5X6X9</accession>
<dbReference type="InterPro" id="IPR020053">
    <property type="entry name" value="Ribosome-bd_factorA_CS"/>
</dbReference>
<organism evidence="1 2">
    <name type="scientific">Diacronema lutheri</name>
    <name type="common">Unicellular marine alga</name>
    <name type="synonym">Monochrysis lutheri</name>
    <dbReference type="NCBI Taxonomy" id="2081491"/>
    <lineage>
        <taxon>Eukaryota</taxon>
        <taxon>Haptista</taxon>
        <taxon>Haptophyta</taxon>
        <taxon>Pavlovophyceae</taxon>
        <taxon>Pavlovales</taxon>
        <taxon>Pavlovaceae</taxon>
        <taxon>Diacronema</taxon>
    </lineage>
</organism>
<keyword evidence="2" id="KW-1185">Reference proteome</keyword>
<dbReference type="PANTHER" id="PTHR33515:SF1">
    <property type="entry name" value="RIBOSOME-BINDING FACTOR A, CHLOROPLASTIC-RELATED"/>
    <property type="match status" value="1"/>
</dbReference>
<name>A0A8J5X6X9_DIALT</name>
<evidence type="ECO:0000313" key="2">
    <source>
        <dbReference type="Proteomes" id="UP000751190"/>
    </source>
</evidence>
<protein>
    <recommendedName>
        <fullName evidence="3">Ribosome-binding factor A</fullName>
    </recommendedName>
</protein>
<dbReference type="Gene3D" id="3.30.300.20">
    <property type="match status" value="1"/>
</dbReference>
<comment type="caution">
    <text evidence="1">The sequence shown here is derived from an EMBL/GenBank/DDBJ whole genome shotgun (WGS) entry which is preliminary data.</text>
</comment>
<dbReference type="InterPro" id="IPR015946">
    <property type="entry name" value="KH_dom-like_a/b"/>
</dbReference>
<proteinExistence type="predicted"/>
<dbReference type="AlphaFoldDB" id="A0A8J5X6X9"/>
<dbReference type="GO" id="GO:0006364">
    <property type="term" value="P:rRNA processing"/>
    <property type="evidence" value="ECO:0007669"/>
    <property type="project" value="InterPro"/>
</dbReference>